<dbReference type="Gene3D" id="1.20.1250.20">
    <property type="entry name" value="MFS general substrate transporter like domains"/>
    <property type="match status" value="1"/>
</dbReference>
<evidence type="ECO:0000256" key="1">
    <source>
        <dbReference type="ARBA" id="ARBA00004141"/>
    </source>
</evidence>
<dbReference type="FunFam" id="1.20.1250.20:FF:000171">
    <property type="entry name" value="MFS general substrate transporter"/>
    <property type="match status" value="1"/>
</dbReference>
<feature type="transmembrane region" description="Helical" evidence="7">
    <location>
        <begin position="103"/>
        <end position="125"/>
    </location>
</feature>
<feature type="transmembrane region" description="Helical" evidence="7">
    <location>
        <begin position="452"/>
        <end position="470"/>
    </location>
</feature>
<dbReference type="PANTHER" id="PTHR23511:SF5">
    <property type="entry name" value="MAJOR FACILITATOR-TYPE TRANSPORTER HXNZ-RELATED"/>
    <property type="match status" value="1"/>
</dbReference>
<dbReference type="AlphaFoldDB" id="A0A4Y7QFI7"/>
<evidence type="ECO:0000256" key="5">
    <source>
        <dbReference type="ARBA" id="ARBA00022989"/>
    </source>
</evidence>
<reference evidence="9 10" key="1">
    <citation type="submission" date="2018-06" db="EMBL/GenBank/DDBJ databases">
        <title>A transcriptomic atlas of mushroom development highlights an independent origin of complex multicellularity.</title>
        <authorList>
            <consortium name="DOE Joint Genome Institute"/>
            <person name="Krizsan K."/>
            <person name="Almasi E."/>
            <person name="Merenyi Z."/>
            <person name="Sahu N."/>
            <person name="Viragh M."/>
            <person name="Koszo T."/>
            <person name="Mondo S."/>
            <person name="Kiss B."/>
            <person name="Balint B."/>
            <person name="Kues U."/>
            <person name="Barry K."/>
            <person name="Hegedus J.C."/>
            <person name="Henrissat B."/>
            <person name="Johnson J."/>
            <person name="Lipzen A."/>
            <person name="Ohm R."/>
            <person name="Nagy I."/>
            <person name="Pangilinan J."/>
            <person name="Yan J."/>
            <person name="Xiong Y."/>
            <person name="Grigoriev I.V."/>
            <person name="Hibbett D.S."/>
            <person name="Nagy L.G."/>
        </authorList>
    </citation>
    <scope>NUCLEOTIDE SEQUENCE [LARGE SCALE GENOMIC DNA]</scope>
    <source>
        <strain evidence="9 10">SZMC22713</strain>
    </source>
</reference>
<name>A0A4Y7QFI7_9AGAM</name>
<sequence>MNTPRAFCTRLGRYLFHDWFILSGIFPSLCLKTWTSASNGARASSSRSPMSHTKDLENEKFPADEVFVRREEEGVDKTYEYKCELINRCLQEEVGFGRYQIELFLLSGLGWMADNIWLQGVAIILPQIEQELEPKRVEYATLALYAGLIVGATTWGVLADLIGRKISWQITLFIAGTFGIAAGGSTNFTMLASLIACLGFGVGGNLPVDGALFLEHVPQSHQWLLTLLSAWWSLGQLVASLIAWAFISNFSCDPSLVGGKCLSADNKGWRYTFYTLGALTFVMFLCRYAIFDLQESSKYLIAKGRDEEAIQVLEYLAKRNGRTITLTLEKLQSVSEGNPSTSPPSTLTLIKRSFSHLSLSHVTPLFSTKRLAINTTITIFLWGLIGLAYPLFNGFLPLYLRARVPEGENSNFVTYRNYTIISVLGIPGSLIACILVDWSRNAGKFAIGGRKLAMALSTALTGIFLFLFTTSKTNAAVLGYSCASGLTQNAMYGVLYAYTPEVFPAPHRGTADALCSAFNRVTGILAPVIKIATTSPDGISSIGANAPIFVSASLFIVASFLMMTLPIETAGKAAL</sequence>
<dbReference type="Pfam" id="PF07690">
    <property type="entry name" value="MFS_1"/>
    <property type="match status" value="1"/>
</dbReference>
<feature type="transmembrane region" description="Helical" evidence="7">
    <location>
        <begin position="420"/>
        <end position="440"/>
    </location>
</feature>
<dbReference type="Proteomes" id="UP000294933">
    <property type="component" value="Unassembled WGS sequence"/>
</dbReference>
<feature type="transmembrane region" description="Helical" evidence="7">
    <location>
        <begin position="224"/>
        <end position="247"/>
    </location>
</feature>
<dbReference type="PANTHER" id="PTHR23511">
    <property type="entry name" value="SYNAPTIC VESICLE GLYCOPROTEIN 2"/>
    <property type="match status" value="1"/>
</dbReference>
<keyword evidence="10" id="KW-1185">Reference proteome</keyword>
<dbReference type="EMBL" id="ML170163">
    <property type="protein sequence ID" value="TDL25852.1"/>
    <property type="molecule type" value="Genomic_DNA"/>
</dbReference>
<dbReference type="InterPro" id="IPR011701">
    <property type="entry name" value="MFS"/>
</dbReference>
<organism evidence="9 10">
    <name type="scientific">Rickenella mellea</name>
    <dbReference type="NCBI Taxonomy" id="50990"/>
    <lineage>
        <taxon>Eukaryota</taxon>
        <taxon>Fungi</taxon>
        <taxon>Dikarya</taxon>
        <taxon>Basidiomycota</taxon>
        <taxon>Agaricomycotina</taxon>
        <taxon>Agaricomycetes</taxon>
        <taxon>Hymenochaetales</taxon>
        <taxon>Rickenellaceae</taxon>
        <taxon>Rickenella</taxon>
    </lineage>
</organism>
<accession>A0A4Y7QFI7</accession>
<feature type="transmembrane region" description="Helical" evidence="7">
    <location>
        <begin position="546"/>
        <end position="567"/>
    </location>
</feature>
<dbReference type="GO" id="GO:0016020">
    <property type="term" value="C:membrane"/>
    <property type="evidence" value="ECO:0007669"/>
    <property type="project" value="UniProtKB-SubCell"/>
</dbReference>
<gene>
    <name evidence="9" type="ORF">BD410DRAFT_609873</name>
</gene>
<evidence type="ECO:0000313" key="9">
    <source>
        <dbReference type="EMBL" id="TDL25852.1"/>
    </source>
</evidence>
<keyword evidence="5 7" id="KW-1133">Transmembrane helix</keyword>
<proteinExistence type="inferred from homology"/>
<evidence type="ECO:0000256" key="4">
    <source>
        <dbReference type="ARBA" id="ARBA00022692"/>
    </source>
</evidence>
<dbReference type="InterPro" id="IPR036259">
    <property type="entry name" value="MFS_trans_sf"/>
</dbReference>
<evidence type="ECO:0000256" key="3">
    <source>
        <dbReference type="ARBA" id="ARBA00022448"/>
    </source>
</evidence>
<evidence type="ECO:0000256" key="6">
    <source>
        <dbReference type="ARBA" id="ARBA00023136"/>
    </source>
</evidence>
<comment type="subcellular location">
    <subcellularLocation>
        <location evidence="1">Membrane</location>
        <topology evidence="1">Multi-pass membrane protein</topology>
    </subcellularLocation>
</comment>
<feature type="domain" description="Major facilitator superfamily (MFS) profile" evidence="8">
    <location>
        <begin position="103"/>
        <end position="570"/>
    </location>
</feature>
<evidence type="ECO:0000313" key="10">
    <source>
        <dbReference type="Proteomes" id="UP000294933"/>
    </source>
</evidence>
<dbReference type="STRING" id="50990.A0A4Y7QFI7"/>
<dbReference type="PROSITE" id="PS50850">
    <property type="entry name" value="MFS"/>
    <property type="match status" value="1"/>
</dbReference>
<keyword evidence="6 7" id="KW-0472">Membrane</keyword>
<dbReference type="SUPFAM" id="SSF103473">
    <property type="entry name" value="MFS general substrate transporter"/>
    <property type="match status" value="1"/>
</dbReference>
<dbReference type="InterPro" id="IPR020846">
    <property type="entry name" value="MFS_dom"/>
</dbReference>
<feature type="transmembrane region" description="Helical" evidence="7">
    <location>
        <begin position="137"/>
        <end position="159"/>
    </location>
</feature>
<protein>
    <submittedName>
        <fullName evidence="9">MFS general substrate transporter</fullName>
    </submittedName>
</protein>
<evidence type="ECO:0000256" key="2">
    <source>
        <dbReference type="ARBA" id="ARBA00008335"/>
    </source>
</evidence>
<dbReference type="CDD" id="cd17316">
    <property type="entry name" value="MFS_SV2_like"/>
    <property type="match status" value="1"/>
</dbReference>
<dbReference type="GO" id="GO:0022857">
    <property type="term" value="F:transmembrane transporter activity"/>
    <property type="evidence" value="ECO:0007669"/>
    <property type="project" value="InterPro"/>
</dbReference>
<feature type="transmembrane region" description="Helical" evidence="7">
    <location>
        <begin position="190"/>
        <end position="212"/>
    </location>
</feature>
<comment type="similarity">
    <text evidence="2">Belongs to the major facilitator superfamily.</text>
</comment>
<feature type="transmembrane region" description="Helical" evidence="7">
    <location>
        <begin position="271"/>
        <end position="290"/>
    </location>
</feature>
<evidence type="ECO:0000256" key="7">
    <source>
        <dbReference type="SAM" id="Phobius"/>
    </source>
</evidence>
<dbReference type="VEuPathDB" id="FungiDB:BD410DRAFT_609873"/>
<feature type="transmembrane region" description="Helical" evidence="7">
    <location>
        <begin position="379"/>
        <end position="400"/>
    </location>
</feature>
<keyword evidence="3" id="KW-0813">Transport</keyword>
<evidence type="ECO:0000259" key="8">
    <source>
        <dbReference type="PROSITE" id="PS50850"/>
    </source>
</evidence>
<dbReference type="OrthoDB" id="3936150at2759"/>
<feature type="transmembrane region" description="Helical" evidence="7">
    <location>
        <begin position="166"/>
        <end position="184"/>
    </location>
</feature>
<keyword evidence="4 7" id="KW-0812">Transmembrane</keyword>